<keyword evidence="2" id="KW-1185">Reference proteome</keyword>
<dbReference type="EMBL" id="FNCC01000005">
    <property type="protein sequence ID" value="SDG05873.1"/>
    <property type="molecule type" value="Genomic_DNA"/>
</dbReference>
<organism evidence="1 2">
    <name type="scientific">Lentzea fradiae</name>
    <dbReference type="NCBI Taxonomy" id="200378"/>
    <lineage>
        <taxon>Bacteria</taxon>
        <taxon>Bacillati</taxon>
        <taxon>Actinomycetota</taxon>
        <taxon>Actinomycetes</taxon>
        <taxon>Pseudonocardiales</taxon>
        <taxon>Pseudonocardiaceae</taxon>
        <taxon>Lentzea</taxon>
    </lineage>
</organism>
<gene>
    <name evidence="1" type="ORF">SAMN05216553_105121</name>
</gene>
<name>A0A1G7R566_9PSEU</name>
<dbReference type="InterPro" id="IPR029787">
    <property type="entry name" value="Nucleotide_cyclase"/>
</dbReference>
<sequence length="223" mass="25068">MEGSTTRTNAAKGVLRRAMYTMFEQSLRISGVHDAYRDPFVDRGDGVLLLVHPVDEVPKTLLLTSVVPLLATLLTEHTRSFPDECLRLRAVLHAGEVHHDGYGFFGESIDVACRLLDAPDLKQRFREIAEPLILIVSDHIHRSVVRHGYQGIDEDSYLPGPLVRVGPHRCRGWVHVPSGDDELHRNAWPLVRVHSQAAFCPVEEPRPFPLRPPVLTDANEWSA</sequence>
<dbReference type="AlphaFoldDB" id="A0A1G7R566"/>
<dbReference type="SUPFAM" id="SSF55073">
    <property type="entry name" value="Nucleotide cyclase"/>
    <property type="match status" value="1"/>
</dbReference>
<protein>
    <submittedName>
        <fullName evidence="1">Uncharacterized protein</fullName>
    </submittedName>
</protein>
<proteinExistence type="predicted"/>
<evidence type="ECO:0000313" key="2">
    <source>
        <dbReference type="Proteomes" id="UP000199623"/>
    </source>
</evidence>
<reference evidence="2" key="1">
    <citation type="submission" date="2016-10" db="EMBL/GenBank/DDBJ databases">
        <authorList>
            <person name="Varghese N."/>
            <person name="Submissions S."/>
        </authorList>
    </citation>
    <scope>NUCLEOTIDE SEQUENCE [LARGE SCALE GENOMIC DNA]</scope>
    <source>
        <strain evidence="2">CGMCC 4.3506</strain>
    </source>
</reference>
<accession>A0A1G7R566</accession>
<dbReference type="Proteomes" id="UP000199623">
    <property type="component" value="Unassembled WGS sequence"/>
</dbReference>
<dbReference type="STRING" id="200378.SAMN05216553_105121"/>
<evidence type="ECO:0000313" key="1">
    <source>
        <dbReference type="EMBL" id="SDG05873.1"/>
    </source>
</evidence>